<protein>
    <recommendedName>
        <fullName evidence="4">DUF4835 family protein</fullName>
    </recommendedName>
</protein>
<keyword evidence="1" id="KW-0732">Signal</keyword>
<reference evidence="2 3" key="1">
    <citation type="submission" date="2018-06" db="EMBL/GenBank/DDBJ databases">
        <title>Pedobacter endophyticus sp. nov., an endophytic bacterium isolated from a leaf of Triticum aestivum.</title>
        <authorList>
            <person name="Zhang L."/>
        </authorList>
    </citation>
    <scope>NUCLEOTIDE SEQUENCE [LARGE SCALE GENOMIC DNA]</scope>
    <source>
        <strain evidence="2 3">CM134L-2</strain>
    </source>
</reference>
<name>A0A3S3QFM7_9SPHI</name>
<proteinExistence type="predicted"/>
<dbReference type="Proteomes" id="UP000284120">
    <property type="component" value="Unassembled WGS sequence"/>
</dbReference>
<feature type="signal peptide" evidence="1">
    <location>
        <begin position="1"/>
        <end position="19"/>
    </location>
</feature>
<evidence type="ECO:0000256" key="1">
    <source>
        <dbReference type="SAM" id="SignalP"/>
    </source>
</evidence>
<dbReference type="EMBL" id="SAYW01000003">
    <property type="protein sequence ID" value="RWU07537.1"/>
    <property type="molecule type" value="Genomic_DNA"/>
</dbReference>
<evidence type="ECO:0000313" key="2">
    <source>
        <dbReference type="EMBL" id="RWU07537.1"/>
    </source>
</evidence>
<comment type="caution">
    <text evidence="2">The sequence shown here is derived from an EMBL/GenBank/DDBJ whole genome shotgun (WGS) entry which is preliminary data.</text>
</comment>
<gene>
    <name evidence="2" type="ORF">DPV69_11155</name>
</gene>
<dbReference type="AlphaFoldDB" id="A0A3S3QFM7"/>
<sequence>MKHFLLLLSLLLFANFSQAQYRKVLAVLQFDNLINEVKPKYGTLEQPLESGAFINLMNPQLRNVAFVRLFNSYRWPNGQKIDFSKRGSTKGGGNGIVDRYVLINPESSDTVFLYVDPYKTSNEYYVPKGMIALTPALLKEEIEPILKQIEEINQAEEGSKLILHAGEVMRYISANFDQNKLVDPDKVKPLLEDKEADKMLAGYLMRSYIFSKYYALAKDIEHESDYAFEQMKANFKKYIKINPETNTGKLGEYLK</sequence>
<feature type="chain" id="PRO_5018638567" description="DUF4835 family protein" evidence="1">
    <location>
        <begin position="20"/>
        <end position="255"/>
    </location>
</feature>
<accession>A0A3S3QFM7</accession>
<dbReference type="OrthoDB" id="749663at2"/>
<organism evidence="2 3">
    <name type="scientific">Pedobacter chitinilyticus</name>
    <dbReference type="NCBI Taxonomy" id="2233776"/>
    <lineage>
        <taxon>Bacteria</taxon>
        <taxon>Pseudomonadati</taxon>
        <taxon>Bacteroidota</taxon>
        <taxon>Sphingobacteriia</taxon>
        <taxon>Sphingobacteriales</taxon>
        <taxon>Sphingobacteriaceae</taxon>
        <taxon>Pedobacter</taxon>
    </lineage>
</organism>
<keyword evidence="3" id="KW-1185">Reference proteome</keyword>
<evidence type="ECO:0000313" key="3">
    <source>
        <dbReference type="Proteomes" id="UP000284120"/>
    </source>
</evidence>
<evidence type="ECO:0008006" key="4">
    <source>
        <dbReference type="Google" id="ProtNLM"/>
    </source>
</evidence>
<dbReference type="RefSeq" id="WP_113647444.1">
    <property type="nucleotide sequence ID" value="NZ_QMHN01000003.1"/>
</dbReference>